<dbReference type="Gene3D" id="3.30.360.10">
    <property type="entry name" value="Dihydrodipicolinate Reductase, domain 2"/>
    <property type="match status" value="1"/>
</dbReference>
<dbReference type="RefSeq" id="WP_345030256.1">
    <property type="nucleotide sequence ID" value="NZ_BAABEY010000026.1"/>
</dbReference>
<accession>A0ABP8M1F6</accession>
<feature type="region of interest" description="Disordered" evidence="6">
    <location>
        <begin position="317"/>
        <end position="338"/>
    </location>
</feature>
<feature type="domain" description="Gfo/Idh/MocA-like oxidoreductase N-terminal" evidence="7">
    <location>
        <begin position="54"/>
        <end position="179"/>
    </location>
</feature>
<comment type="caution">
    <text evidence="9">The sequence shown here is derived from an EMBL/GenBank/DDBJ whole genome shotgun (WGS) entry which is preliminary data.</text>
</comment>
<name>A0ABP8M1F6_9BACT</name>
<comment type="cofactor">
    <cofactor evidence="1">
        <name>NAD(+)</name>
        <dbReference type="ChEBI" id="CHEBI:57540"/>
    </cofactor>
</comment>
<evidence type="ECO:0000259" key="8">
    <source>
        <dbReference type="Pfam" id="PF21252"/>
    </source>
</evidence>
<dbReference type="Gene3D" id="3.40.50.720">
    <property type="entry name" value="NAD(P)-binding Rossmann-like Domain"/>
    <property type="match status" value="1"/>
</dbReference>
<protein>
    <submittedName>
        <fullName evidence="9">Gfo/Idh/MocA family oxidoreductase</fullName>
    </submittedName>
</protein>
<dbReference type="Pfam" id="PF21252">
    <property type="entry name" value="Glyco_hydro_109_C"/>
    <property type="match status" value="1"/>
</dbReference>
<keyword evidence="5" id="KW-0326">Glycosidase</keyword>
<dbReference type="EMBL" id="BAABEY010000026">
    <property type="protein sequence ID" value="GAA4442058.1"/>
    <property type="molecule type" value="Genomic_DNA"/>
</dbReference>
<dbReference type="InterPro" id="IPR000683">
    <property type="entry name" value="Gfo/Idh/MocA-like_OxRdtase_N"/>
</dbReference>
<gene>
    <name evidence="9" type="ORF">GCM10023091_28210</name>
</gene>
<sequence length="477" mass="53110">MNSNRRFFLKTAGIAGLELAGIKVQPSKTTLFPATPGSGKTNMCGYAAPPVETVRIGVIGLGNRGAAAAVRLTHLEGVRIIAVSDLLPSKTEAVLSRLKARGHQPQSYSGTPEKWKELCGRDDIDLVYIATPWRLHTPMAVYAMQHRKHVCVEVPVAQTVEECWQLVETSEQTRKHCMMLENACYDQFKLLTLNLVRQGILGEVIHCEGAYIHDLLAASFAKDKYQDMWRLKENMNRQGNLYPTHGIGPVCQVLDINRGDCLDYILSVSGNDFMTGKMADELASEDPFYRSFAEKRYRGNMNLSILKTKRGKTIQLQHDVTSPRPRSRGYVVSGSKGTAVQLDGPGRISLARDIRPEEWKSYPEHEWMGPEQLHKLEEAYNPAILKRIGDMAKQIGGHGGMDLLMDWRTIDCLRNGLPLDQDVYDAALWSAMVPLSEKSVSLGPALVRVPDFTRGAWKSNPKPDLSLEKGGNTNILL</sequence>
<evidence type="ECO:0000256" key="5">
    <source>
        <dbReference type="ARBA" id="ARBA00023295"/>
    </source>
</evidence>
<evidence type="ECO:0000256" key="3">
    <source>
        <dbReference type="ARBA" id="ARBA00022801"/>
    </source>
</evidence>
<dbReference type="SUPFAM" id="SSF51735">
    <property type="entry name" value="NAD(P)-binding Rossmann-fold domains"/>
    <property type="match status" value="1"/>
</dbReference>
<evidence type="ECO:0000256" key="6">
    <source>
        <dbReference type="SAM" id="MobiDB-lite"/>
    </source>
</evidence>
<dbReference type="PANTHER" id="PTHR43818">
    <property type="entry name" value="BCDNA.GH03377"/>
    <property type="match status" value="1"/>
</dbReference>
<dbReference type="InterPro" id="IPR050463">
    <property type="entry name" value="Gfo/Idh/MocA_oxidrdct_glycsds"/>
</dbReference>
<dbReference type="PANTHER" id="PTHR43818:SF1">
    <property type="entry name" value="GLYCOSYL HYDROLASE FAMILY 109 PROTEIN"/>
    <property type="match status" value="1"/>
</dbReference>
<evidence type="ECO:0000313" key="9">
    <source>
        <dbReference type="EMBL" id="GAA4442058.1"/>
    </source>
</evidence>
<reference evidence="10" key="1">
    <citation type="journal article" date="2019" name="Int. J. Syst. Evol. Microbiol.">
        <title>The Global Catalogue of Microorganisms (GCM) 10K type strain sequencing project: providing services to taxonomists for standard genome sequencing and annotation.</title>
        <authorList>
            <consortium name="The Broad Institute Genomics Platform"/>
            <consortium name="The Broad Institute Genome Sequencing Center for Infectious Disease"/>
            <person name="Wu L."/>
            <person name="Ma J."/>
        </authorList>
    </citation>
    <scope>NUCLEOTIDE SEQUENCE [LARGE SCALE GENOMIC DNA]</scope>
    <source>
        <strain evidence="10">JCM 31920</strain>
    </source>
</reference>
<dbReference type="Pfam" id="PF01408">
    <property type="entry name" value="GFO_IDH_MocA"/>
    <property type="match status" value="1"/>
</dbReference>
<proteinExistence type="inferred from homology"/>
<organism evidence="9 10">
    <name type="scientific">Ravibacter arvi</name>
    <dbReference type="NCBI Taxonomy" id="2051041"/>
    <lineage>
        <taxon>Bacteria</taxon>
        <taxon>Pseudomonadati</taxon>
        <taxon>Bacteroidota</taxon>
        <taxon>Cytophagia</taxon>
        <taxon>Cytophagales</taxon>
        <taxon>Spirosomataceae</taxon>
        <taxon>Ravibacter</taxon>
    </lineage>
</organism>
<evidence type="ECO:0000259" key="7">
    <source>
        <dbReference type="Pfam" id="PF01408"/>
    </source>
</evidence>
<evidence type="ECO:0000256" key="2">
    <source>
        <dbReference type="ARBA" id="ARBA00009329"/>
    </source>
</evidence>
<comment type="similarity">
    <text evidence="2">Belongs to the Gfo/Idh/MocA family. Glycosyl hydrolase 109 subfamily.</text>
</comment>
<keyword evidence="3" id="KW-0378">Hydrolase</keyword>
<evidence type="ECO:0000313" key="10">
    <source>
        <dbReference type="Proteomes" id="UP001501508"/>
    </source>
</evidence>
<dbReference type="InterPro" id="IPR049303">
    <property type="entry name" value="Glyco_hydro_109_C"/>
</dbReference>
<feature type="domain" description="Glycosyl hydrolase 109 C-terminal" evidence="8">
    <location>
        <begin position="190"/>
        <end position="360"/>
    </location>
</feature>
<keyword evidence="4" id="KW-0520">NAD</keyword>
<dbReference type="Proteomes" id="UP001501508">
    <property type="component" value="Unassembled WGS sequence"/>
</dbReference>
<dbReference type="InterPro" id="IPR036291">
    <property type="entry name" value="NAD(P)-bd_dom_sf"/>
</dbReference>
<evidence type="ECO:0000256" key="1">
    <source>
        <dbReference type="ARBA" id="ARBA00001911"/>
    </source>
</evidence>
<evidence type="ECO:0000256" key="4">
    <source>
        <dbReference type="ARBA" id="ARBA00023027"/>
    </source>
</evidence>
<keyword evidence="10" id="KW-1185">Reference proteome</keyword>